<dbReference type="Proteomes" id="UP000548867">
    <property type="component" value="Unassembled WGS sequence"/>
</dbReference>
<gene>
    <name evidence="4" type="ORF">GGR38_002092</name>
</gene>
<evidence type="ECO:0000313" key="5">
    <source>
        <dbReference type="Proteomes" id="UP000548867"/>
    </source>
</evidence>
<dbReference type="InterPro" id="IPR050445">
    <property type="entry name" value="Bact_polysacc_biosynth/exp"/>
</dbReference>
<keyword evidence="2" id="KW-1133">Transmembrane helix</keyword>
<dbReference type="PANTHER" id="PTHR32309">
    <property type="entry name" value="TYROSINE-PROTEIN KINASE"/>
    <property type="match status" value="1"/>
</dbReference>
<evidence type="ECO:0000256" key="2">
    <source>
        <dbReference type="SAM" id="Phobius"/>
    </source>
</evidence>
<feature type="domain" description="Tyrosine-protein kinase G-rich" evidence="3">
    <location>
        <begin position="358"/>
        <end position="438"/>
    </location>
</feature>
<keyword evidence="2" id="KW-0812">Transmembrane</keyword>
<feature type="coiled-coil region" evidence="1">
    <location>
        <begin position="323"/>
        <end position="350"/>
    </location>
</feature>
<accession>A0A7W6CGP3</accession>
<dbReference type="AlphaFoldDB" id="A0A7W6CGP3"/>
<reference evidence="4 5" key="1">
    <citation type="submission" date="2020-08" db="EMBL/GenBank/DDBJ databases">
        <title>Genomic Encyclopedia of Type Strains, Phase IV (KMG-IV): sequencing the most valuable type-strain genomes for metagenomic binning, comparative biology and taxonomic classification.</title>
        <authorList>
            <person name="Goeker M."/>
        </authorList>
    </citation>
    <scope>NUCLEOTIDE SEQUENCE [LARGE SCALE GENOMIC DNA]</scope>
    <source>
        <strain evidence="4 5">DSM 27057</strain>
    </source>
</reference>
<protein>
    <submittedName>
        <fullName evidence="4">Polysaccharide chain length determinant protein (PEP-CTERM system associated)</fullName>
    </submittedName>
</protein>
<keyword evidence="2" id="KW-0472">Membrane</keyword>
<dbReference type="NCBIfam" id="TIGR03007">
    <property type="entry name" value="pepcterm_ChnLen"/>
    <property type="match status" value="1"/>
</dbReference>
<dbReference type="InterPro" id="IPR032807">
    <property type="entry name" value="GNVR"/>
</dbReference>
<keyword evidence="5" id="KW-1185">Reference proteome</keyword>
<feature type="transmembrane region" description="Helical" evidence="2">
    <location>
        <begin position="20"/>
        <end position="40"/>
    </location>
</feature>
<evidence type="ECO:0000313" key="4">
    <source>
        <dbReference type="EMBL" id="MBB3955140.1"/>
    </source>
</evidence>
<organism evidence="4 5">
    <name type="scientific">Novosphingobium sediminicola</name>
    <dbReference type="NCBI Taxonomy" id="563162"/>
    <lineage>
        <taxon>Bacteria</taxon>
        <taxon>Pseudomonadati</taxon>
        <taxon>Pseudomonadota</taxon>
        <taxon>Alphaproteobacteria</taxon>
        <taxon>Sphingomonadales</taxon>
        <taxon>Sphingomonadaceae</taxon>
        <taxon>Novosphingobium</taxon>
    </lineage>
</organism>
<dbReference type="RefSeq" id="WP_183625206.1">
    <property type="nucleotide sequence ID" value="NZ_JACIDX010000007.1"/>
</dbReference>
<sequence>MNTLLEDFRATLHSIWQRRWLALAVAWVVCVLGWLGVSMVPNTYESRARIFVQLYDPLATQVGINDTDRKAAIDKVRDSLTGTLNLERVIRSTRLGENITTRKQMDGAVAGLGKAIKINADQDNLFTITARSASMRYSDGENARLSRDVVQKLIDIFREENQNGGQGEMKQTLQFLDQQLANRQGELQAAEQRRLAFESQHPELAQGGVSLIQRLEQSRASIRGLDADIAAAQSSLAAIQAQVASTPQTVAVSGPTGGLRGQLAQVQSDLAMMRARGLTENHPDVITARNQIVSLRQQIKAEGNSGVASGTPNPAYSSLESIRAERQANLQSLQARRTAAEGEIAQITSQQFTNPELMQEAQNISRDYDVLKSQYDKMLTDRENLRLKGQVVSARGTAKVDVLDPPVLPRAPTAPNRPLLLLIVLAGGIVAGIGVAFAAGELQSSFSTTSKLERSTGLPVLGAISQTLTAEGAATKARRTRNFYAASAALGGVFALLLAMEFIQRGTIA</sequence>
<dbReference type="Pfam" id="PF13807">
    <property type="entry name" value="GNVR"/>
    <property type="match status" value="1"/>
</dbReference>
<feature type="transmembrane region" description="Helical" evidence="2">
    <location>
        <begin position="483"/>
        <end position="503"/>
    </location>
</feature>
<comment type="caution">
    <text evidence="4">The sequence shown here is derived from an EMBL/GenBank/DDBJ whole genome shotgun (WGS) entry which is preliminary data.</text>
</comment>
<dbReference type="PANTHER" id="PTHR32309:SF13">
    <property type="entry name" value="FERRIC ENTEROBACTIN TRANSPORT PROTEIN FEPE"/>
    <property type="match status" value="1"/>
</dbReference>
<proteinExistence type="predicted"/>
<keyword evidence="1" id="KW-0175">Coiled coil</keyword>
<evidence type="ECO:0000259" key="3">
    <source>
        <dbReference type="Pfam" id="PF13807"/>
    </source>
</evidence>
<feature type="transmembrane region" description="Helical" evidence="2">
    <location>
        <begin position="419"/>
        <end position="439"/>
    </location>
</feature>
<dbReference type="InterPro" id="IPR014345">
    <property type="entry name" value="XrtA_polysacc_chain"/>
</dbReference>
<dbReference type="GO" id="GO:0005886">
    <property type="term" value="C:plasma membrane"/>
    <property type="evidence" value="ECO:0007669"/>
    <property type="project" value="TreeGrafter"/>
</dbReference>
<dbReference type="GO" id="GO:0004713">
    <property type="term" value="F:protein tyrosine kinase activity"/>
    <property type="evidence" value="ECO:0007669"/>
    <property type="project" value="TreeGrafter"/>
</dbReference>
<evidence type="ECO:0000256" key="1">
    <source>
        <dbReference type="SAM" id="Coils"/>
    </source>
</evidence>
<dbReference type="EMBL" id="JACIDX010000007">
    <property type="protein sequence ID" value="MBB3955140.1"/>
    <property type="molecule type" value="Genomic_DNA"/>
</dbReference>
<name>A0A7W6CGP3_9SPHN</name>